<dbReference type="AlphaFoldDB" id="A0A1X0U143"/>
<organism evidence="2 3">
    <name type="scientific">Campylobacter concisus</name>
    <dbReference type="NCBI Taxonomy" id="199"/>
    <lineage>
        <taxon>Bacteria</taxon>
        <taxon>Pseudomonadati</taxon>
        <taxon>Campylobacterota</taxon>
        <taxon>Epsilonproteobacteria</taxon>
        <taxon>Campylobacterales</taxon>
        <taxon>Campylobacteraceae</taxon>
        <taxon>Campylobacter</taxon>
    </lineage>
</organism>
<evidence type="ECO:0000313" key="2">
    <source>
        <dbReference type="EMBL" id="ORI07249.1"/>
    </source>
</evidence>
<reference evidence="2 3" key="1">
    <citation type="journal article" date="2017" name="Gene Rep">
        <title>The ribosomal RNA operon (rrn) of Campylobacter concisus supports molecular typing to genomospecies level.</title>
        <authorList>
            <person name="Huq M."/>
            <person name="Van T.T.H."/>
            <person name="Gurtler V."/>
            <person name="Elshagmani E."/>
            <person name="Allemailem K.S."/>
            <person name="Smooker P.M."/>
            <person name="Istivan T.S."/>
        </authorList>
    </citation>
    <scope>NUCLEOTIDE SEQUENCE [LARGE SCALE GENOMIC DNA]</scope>
    <source>
        <strain evidence="2 3">RCH 26</strain>
    </source>
</reference>
<proteinExistence type="predicted"/>
<dbReference type="InterPro" id="IPR043133">
    <property type="entry name" value="GTP-CH-I_C/QueF"/>
</dbReference>
<dbReference type="Proteomes" id="UP000192671">
    <property type="component" value="Unassembled WGS sequence"/>
</dbReference>
<gene>
    <name evidence="2" type="ORF">A3835_06645</name>
</gene>
<dbReference type="GO" id="GO:0006760">
    <property type="term" value="P:folic acid-containing compound metabolic process"/>
    <property type="evidence" value="ECO:0007669"/>
    <property type="project" value="InterPro"/>
</dbReference>
<dbReference type="Pfam" id="PF02152">
    <property type="entry name" value="FolB"/>
    <property type="match status" value="1"/>
</dbReference>
<accession>A0A1X0U143</accession>
<dbReference type="GO" id="GO:0004150">
    <property type="term" value="F:dihydroneopterin aldolase activity"/>
    <property type="evidence" value="ECO:0007669"/>
    <property type="project" value="InterPro"/>
</dbReference>
<dbReference type="EMBL" id="LVWL01000020">
    <property type="protein sequence ID" value="ORI07249.1"/>
    <property type="molecule type" value="Genomic_DNA"/>
</dbReference>
<feature type="domain" description="Dihydroneopterin aldolase/epimerase" evidence="1">
    <location>
        <begin position="7"/>
        <end position="106"/>
    </location>
</feature>
<protein>
    <submittedName>
        <fullName evidence="2">Dihydroneopterin aldolase</fullName>
    </submittedName>
</protein>
<dbReference type="Gene3D" id="3.30.1130.10">
    <property type="match status" value="1"/>
</dbReference>
<name>A0A1X0U143_9BACT</name>
<dbReference type="InterPro" id="IPR006157">
    <property type="entry name" value="FolB_dom"/>
</dbReference>
<sequence length="108" mass="12519">MKSEMTTIIKDYKFETIIGMLDFERVAKQEVQMNLEICSTSFIDYVLIIDFVKNFYNEKQFQSVEESLEETSKALKEKFSSLTSLKMEILKTEILPNAVVGAKINTIF</sequence>
<evidence type="ECO:0000259" key="1">
    <source>
        <dbReference type="SMART" id="SM00905"/>
    </source>
</evidence>
<evidence type="ECO:0000313" key="3">
    <source>
        <dbReference type="Proteomes" id="UP000192671"/>
    </source>
</evidence>
<dbReference type="SUPFAM" id="SSF55620">
    <property type="entry name" value="Tetrahydrobiopterin biosynthesis enzymes-like"/>
    <property type="match status" value="1"/>
</dbReference>
<comment type="caution">
    <text evidence="2">The sequence shown here is derived from an EMBL/GenBank/DDBJ whole genome shotgun (WGS) entry which is preliminary data.</text>
</comment>
<dbReference type="SMART" id="SM00905">
    <property type="entry name" value="FolB"/>
    <property type="match status" value="1"/>
</dbReference>